<evidence type="ECO:0000313" key="3">
    <source>
        <dbReference type="Proteomes" id="UP000806542"/>
    </source>
</evidence>
<dbReference type="InterPro" id="IPR013216">
    <property type="entry name" value="Methyltransf_11"/>
</dbReference>
<keyword evidence="2" id="KW-0808">Transferase</keyword>
<dbReference type="GO" id="GO:0008757">
    <property type="term" value="F:S-adenosylmethionine-dependent methyltransferase activity"/>
    <property type="evidence" value="ECO:0007669"/>
    <property type="project" value="InterPro"/>
</dbReference>
<dbReference type="GO" id="GO:0032259">
    <property type="term" value="P:methylation"/>
    <property type="evidence" value="ECO:0007669"/>
    <property type="project" value="UniProtKB-KW"/>
</dbReference>
<dbReference type="Gene3D" id="3.40.50.150">
    <property type="entry name" value="Vaccinia Virus protein VP39"/>
    <property type="match status" value="1"/>
</dbReference>
<organism evidence="2 3">
    <name type="scientific">Ructibacterium gallinarum</name>
    <dbReference type="NCBI Taxonomy" id="2779355"/>
    <lineage>
        <taxon>Bacteria</taxon>
        <taxon>Bacillati</taxon>
        <taxon>Bacillota</taxon>
        <taxon>Clostridia</taxon>
        <taxon>Eubacteriales</taxon>
        <taxon>Oscillospiraceae</taxon>
        <taxon>Ructibacterium</taxon>
    </lineage>
</organism>
<name>A0A9D5R866_9FIRM</name>
<dbReference type="SUPFAM" id="SSF53335">
    <property type="entry name" value="S-adenosyl-L-methionine-dependent methyltransferases"/>
    <property type="match status" value="1"/>
</dbReference>
<dbReference type="AlphaFoldDB" id="A0A9D5R866"/>
<dbReference type="Pfam" id="PF08241">
    <property type="entry name" value="Methyltransf_11"/>
    <property type="match status" value="1"/>
</dbReference>
<keyword evidence="3" id="KW-1185">Reference proteome</keyword>
<dbReference type="CDD" id="cd02440">
    <property type="entry name" value="AdoMet_MTases"/>
    <property type="match status" value="1"/>
</dbReference>
<feature type="domain" description="Methyltransferase type 11" evidence="1">
    <location>
        <begin position="47"/>
        <end position="144"/>
    </location>
</feature>
<dbReference type="InterPro" id="IPR029063">
    <property type="entry name" value="SAM-dependent_MTases_sf"/>
</dbReference>
<evidence type="ECO:0000313" key="2">
    <source>
        <dbReference type="EMBL" id="MBE5039655.1"/>
    </source>
</evidence>
<proteinExistence type="predicted"/>
<dbReference type="PANTHER" id="PTHR43861">
    <property type="entry name" value="TRANS-ACONITATE 2-METHYLTRANSFERASE-RELATED"/>
    <property type="match status" value="1"/>
</dbReference>
<evidence type="ECO:0000259" key="1">
    <source>
        <dbReference type="Pfam" id="PF08241"/>
    </source>
</evidence>
<accession>A0A9D5R866</accession>
<dbReference type="Proteomes" id="UP000806542">
    <property type="component" value="Unassembled WGS sequence"/>
</dbReference>
<sequence>MLEKMGEFFDHRLNEYEEHQFNCIAYAKEFYLFTAHSLPRKVNARILDLGCGTGLELEPYYEWNPSAQITGIDLAPGMLQVLKNKFPDKKLNLIVGSYFDVPMGIKIFDAAVSVESLHHFTLEEKIFLYQKVKDALKPEGYFILTDFFALSNEEEWSCRKELERLKKMQGIKDEVLYHFDTPLTVLHEMNALRQAGFQKVELLNSWNATHTIKAIR</sequence>
<keyword evidence="2" id="KW-0489">Methyltransferase</keyword>
<reference evidence="2" key="1">
    <citation type="submission" date="2020-10" db="EMBL/GenBank/DDBJ databases">
        <title>ChiBAC.</title>
        <authorList>
            <person name="Zenner C."/>
            <person name="Hitch T.C.A."/>
            <person name="Clavel T."/>
        </authorList>
    </citation>
    <scope>NUCLEOTIDE SEQUENCE</scope>
    <source>
        <strain evidence="2">DSM 107454</strain>
    </source>
</reference>
<dbReference type="EMBL" id="JADCKB010000006">
    <property type="protein sequence ID" value="MBE5039655.1"/>
    <property type="molecule type" value="Genomic_DNA"/>
</dbReference>
<comment type="caution">
    <text evidence="2">The sequence shown here is derived from an EMBL/GenBank/DDBJ whole genome shotgun (WGS) entry which is preliminary data.</text>
</comment>
<gene>
    <name evidence="2" type="ORF">INF28_04165</name>
</gene>
<protein>
    <submittedName>
        <fullName evidence="2">Class I SAM-dependent methyltransferase</fullName>
    </submittedName>
</protein>